<dbReference type="PANTHER" id="PTHR43785:SF3">
    <property type="entry name" value="GS CATALYTIC DOMAIN-CONTAINING PROTEIN"/>
    <property type="match status" value="1"/>
</dbReference>
<evidence type="ECO:0000256" key="3">
    <source>
        <dbReference type="ARBA" id="ARBA00022741"/>
    </source>
</evidence>
<dbReference type="SUPFAM" id="SSF55931">
    <property type="entry name" value="Glutamine synthetase/guanido kinase"/>
    <property type="match status" value="1"/>
</dbReference>
<dbReference type="InterPro" id="IPR027303">
    <property type="entry name" value="Gln_synth_gly_rich_site"/>
</dbReference>
<keyword evidence="5" id="KW-0460">Magnesium</keyword>
<organism evidence="8">
    <name type="scientific">marine metagenome</name>
    <dbReference type="NCBI Taxonomy" id="408172"/>
    <lineage>
        <taxon>unclassified sequences</taxon>
        <taxon>metagenomes</taxon>
        <taxon>ecological metagenomes</taxon>
    </lineage>
</organism>
<proteinExistence type="predicted"/>
<dbReference type="InterPro" id="IPR008147">
    <property type="entry name" value="Gln_synt_N"/>
</dbReference>
<comment type="cofactor">
    <cofactor evidence="1">
        <name>Mg(2+)</name>
        <dbReference type="ChEBI" id="CHEBI:18420"/>
    </cofactor>
</comment>
<feature type="domain" description="GS catalytic" evidence="7">
    <location>
        <begin position="124"/>
        <end position="458"/>
    </location>
</feature>
<dbReference type="InterPro" id="IPR014746">
    <property type="entry name" value="Gln_synth/guanido_kin_cat_dom"/>
</dbReference>
<dbReference type="InterPro" id="IPR036651">
    <property type="entry name" value="Gln_synt_N_sf"/>
</dbReference>
<dbReference type="PANTHER" id="PTHR43785">
    <property type="entry name" value="GAMMA-GLUTAMYLPUTRESCINE SYNTHETASE"/>
    <property type="match status" value="1"/>
</dbReference>
<accession>A0A381PJK8</accession>
<keyword evidence="2" id="KW-0436">Ligase</keyword>
<dbReference type="GO" id="GO:0005524">
    <property type="term" value="F:ATP binding"/>
    <property type="evidence" value="ECO:0007669"/>
    <property type="project" value="UniProtKB-KW"/>
</dbReference>
<dbReference type="GO" id="GO:0006598">
    <property type="term" value="P:polyamine catabolic process"/>
    <property type="evidence" value="ECO:0007669"/>
    <property type="project" value="TreeGrafter"/>
</dbReference>
<gene>
    <name evidence="8" type="ORF">METZ01_LOCUS18477</name>
</gene>
<feature type="domain" description="GS beta-grasp" evidence="6">
    <location>
        <begin position="26"/>
        <end position="117"/>
    </location>
</feature>
<evidence type="ECO:0000259" key="7">
    <source>
        <dbReference type="PROSITE" id="PS51987"/>
    </source>
</evidence>
<dbReference type="SMART" id="SM01230">
    <property type="entry name" value="Gln-synt_C"/>
    <property type="match status" value="1"/>
</dbReference>
<dbReference type="GO" id="GO:0006542">
    <property type="term" value="P:glutamine biosynthetic process"/>
    <property type="evidence" value="ECO:0007669"/>
    <property type="project" value="InterPro"/>
</dbReference>
<dbReference type="Pfam" id="PF00120">
    <property type="entry name" value="Gln-synt_C"/>
    <property type="match status" value="1"/>
</dbReference>
<keyword evidence="4" id="KW-0067">ATP-binding</keyword>
<dbReference type="PROSITE" id="PS51986">
    <property type="entry name" value="GS_BETA_GRASP"/>
    <property type="match status" value="1"/>
</dbReference>
<evidence type="ECO:0000256" key="2">
    <source>
        <dbReference type="ARBA" id="ARBA00022598"/>
    </source>
</evidence>
<dbReference type="SUPFAM" id="SSF54368">
    <property type="entry name" value="Glutamine synthetase, N-terminal domain"/>
    <property type="match status" value="1"/>
</dbReference>
<dbReference type="AlphaFoldDB" id="A0A381PJK8"/>
<reference evidence="8" key="1">
    <citation type="submission" date="2018-05" db="EMBL/GenBank/DDBJ databases">
        <authorList>
            <person name="Lanie J.A."/>
            <person name="Ng W.-L."/>
            <person name="Kazmierczak K.M."/>
            <person name="Andrzejewski T.M."/>
            <person name="Davidsen T.M."/>
            <person name="Wayne K.J."/>
            <person name="Tettelin H."/>
            <person name="Glass J.I."/>
            <person name="Rusch D."/>
            <person name="Podicherti R."/>
            <person name="Tsui H.-C.T."/>
            <person name="Winkler M.E."/>
        </authorList>
    </citation>
    <scope>NUCLEOTIDE SEQUENCE</scope>
</reference>
<evidence type="ECO:0000313" key="8">
    <source>
        <dbReference type="EMBL" id="SUZ65623.1"/>
    </source>
</evidence>
<dbReference type="EMBL" id="UINC01000964">
    <property type="protein sequence ID" value="SUZ65623.1"/>
    <property type="molecule type" value="Genomic_DNA"/>
</dbReference>
<sequence>MSAGKVPAHLFEHAPMTTAEEWLASRQIDLVECLVPDIHGVSKGKIVPAEDLAKGGIRLPEAVFGQDIIGGWSENHDLFDVADIDMLLIPDTTTLIEQPWSTTKTAQCICDCETLEGAASTIAPRTILKHILELFHAKNLNPVVAQEAEFYLVEKNPDPTKPIQAATGTSGRQQKTPRSFQTEALAEFSPFLERLYEYSKGHDIETAGVVSEMGCGQLEINFRHGDPLASADGMFNFKRIARQAAVEQGYHATFLSKPMSHEPGSAMHLHQSIVEAVSGENLFSDNDGEYSEQLYAYLGGLQKYTPHVMAFLAPYVNSYRRFEDAESCPTNTQWGIDNRTTGFRIPRSNADSTRIENRIPGSDTNSYLAIAASLACGYLGIQEGLRPSKPITESAWDLERTLPRSLHESLELLLQCEPIIDLLGERFVNVFVDLKARELSEFSSTVTAWERQHLLLTV</sequence>
<dbReference type="InterPro" id="IPR008146">
    <property type="entry name" value="Gln_synth_cat_dom"/>
</dbReference>
<dbReference type="GO" id="GO:0004356">
    <property type="term" value="F:glutamine synthetase activity"/>
    <property type="evidence" value="ECO:0007669"/>
    <property type="project" value="InterPro"/>
</dbReference>
<evidence type="ECO:0000256" key="5">
    <source>
        <dbReference type="ARBA" id="ARBA00022842"/>
    </source>
</evidence>
<dbReference type="PROSITE" id="PS51987">
    <property type="entry name" value="GS_CATALYTIC"/>
    <property type="match status" value="1"/>
</dbReference>
<dbReference type="PROSITE" id="PS00181">
    <property type="entry name" value="GLNA_ATP"/>
    <property type="match status" value="1"/>
</dbReference>
<evidence type="ECO:0000256" key="1">
    <source>
        <dbReference type="ARBA" id="ARBA00001946"/>
    </source>
</evidence>
<evidence type="ECO:0000256" key="4">
    <source>
        <dbReference type="ARBA" id="ARBA00022840"/>
    </source>
</evidence>
<evidence type="ECO:0000259" key="6">
    <source>
        <dbReference type="PROSITE" id="PS51986"/>
    </source>
</evidence>
<dbReference type="Gene3D" id="3.30.590.10">
    <property type="entry name" value="Glutamine synthetase/guanido kinase, catalytic domain"/>
    <property type="match status" value="1"/>
</dbReference>
<keyword evidence="3" id="KW-0547">Nucleotide-binding</keyword>
<dbReference type="Gene3D" id="3.10.20.70">
    <property type="entry name" value="Glutamine synthetase, N-terminal domain"/>
    <property type="match status" value="1"/>
</dbReference>
<protein>
    <submittedName>
        <fullName evidence="8">Uncharacterized protein</fullName>
    </submittedName>
</protein>
<name>A0A381PJK8_9ZZZZ</name>